<dbReference type="CDD" id="cd00761">
    <property type="entry name" value="Glyco_tranf_GTA_type"/>
    <property type="match status" value="1"/>
</dbReference>
<dbReference type="RefSeq" id="WP_243065979.1">
    <property type="nucleotide sequence ID" value="NZ_JAIVFK010000049.1"/>
</dbReference>
<dbReference type="Pfam" id="PF00535">
    <property type="entry name" value="Glycos_transf_2"/>
    <property type="match status" value="1"/>
</dbReference>
<evidence type="ECO:0000256" key="1">
    <source>
        <dbReference type="SAM" id="Phobius"/>
    </source>
</evidence>
<dbReference type="Gene3D" id="3.90.550.10">
    <property type="entry name" value="Spore Coat Polysaccharide Biosynthesis Protein SpsA, Chain A"/>
    <property type="match status" value="1"/>
</dbReference>
<dbReference type="SUPFAM" id="SSF53448">
    <property type="entry name" value="Nucleotide-diphospho-sugar transferases"/>
    <property type="match status" value="1"/>
</dbReference>
<proteinExistence type="predicted"/>
<name>A0ABS9Z2V0_9HYPH</name>
<feature type="transmembrane region" description="Helical" evidence="1">
    <location>
        <begin position="250"/>
        <end position="272"/>
    </location>
</feature>
<keyword evidence="1" id="KW-0812">Transmembrane</keyword>
<accession>A0ABS9Z2V0</accession>
<keyword evidence="4" id="KW-1185">Reference proteome</keyword>
<comment type="caution">
    <text evidence="3">The sequence shown here is derived from an EMBL/GenBank/DDBJ whole genome shotgun (WGS) entry which is preliminary data.</text>
</comment>
<dbReference type="EMBL" id="JAIVFP010000001">
    <property type="protein sequence ID" value="MCI4681942.1"/>
    <property type="molecule type" value="Genomic_DNA"/>
</dbReference>
<feature type="domain" description="Glycosyltransferase 2-like" evidence="2">
    <location>
        <begin position="5"/>
        <end position="137"/>
    </location>
</feature>
<evidence type="ECO:0000313" key="3">
    <source>
        <dbReference type="EMBL" id="MCI4681942.1"/>
    </source>
</evidence>
<evidence type="ECO:0000313" key="4">
    <source>
        <dbReference type="Proteomes" id="UP001139104"/>
    </source>
</evidence>
<evidence type="ECO:0000259" key="2">
    <source>
        <dbReference type="Pfam" id="PF00535"/>
    </source>
</evidence>
<organism evidence="3 4">
    <name type="scientific">Candidatus Rhodoblastus alkanivorans</name>
    <dbReference type="NCBI Taxonomy" id="2954117"/>
    <lineage>
        <taxon>Bacteria</taxon>
        <taxon>Pseudomonadati</taxon>
        <taxon>Pseudomonadota</taxon>
        <taxon>Alphaproteobacteria</taxon>
        <taxon>Hyphomicrobiales</taxon>
        <taxon>Rhodoblastaceae</taxon>
        <taxon>Rhodoblastus</taxon>
    </lineage>
</organism>
<protein>
    <submittedName>
        <fullName evidence="3">Glycosyltransferase</fullName>
    </submittedName>
</protein>
<dbReference type="PANTHER" id="PTHR43685">
    <property type="entry name" value="GLYCOSYLTRANSFERASE"/>
    <property type="match status" value="1"/>
</dbReference>
<dbReference type="Proteomes" id="UP001139104">
    <property type="component" value="Unassembled WGS sequence"/>
</dbReference>
<sequence>MDRVSVVTPTYHRPEPLRRALLSLFSQTDLGDLAVEVIVVDNSAEADAHAAVEALAEEAPFPVIYVSEPRPGVANARNAGVAAARGRWVAFLDDDEEAAPLWLAALVEVARNTGADAVFGPIEACAEGGGDIGAFAPFFERRIRRPEGADITDLAAFLGTNNSMFDRAACLSAPVNFDPRLNEVGGEDSLLLQQLVKCGRRFHFAPRALVREWAPQRRLTWAYVKKRKFVSGQIRVFVQNMIHPGHYGVIALWMAVGVAQTLVFGAAALAAAPFGAELSQKMAARVHGGLGKIFWAPRFRPALYGRGLVS</sequence>
<dbReference type="InterPro" id="IPR001173">
    <property type="entry name" value="Glyco_trans_2-like"/>
</dbReference>
<keyword evidence="1" id="KW-1133">Transmembrane helix</keyword>
<dbReference type="InterPro" id="IPR050834">
    <property type="entry name" value="Glycosyltransf_2"/>
</dbReference>
<dbReference type="PANTHER" id="PTHR43685:SF2">
    <property type="entry name" value="GLYCOSYLTRANSFERASE 2-LIKE DOMAIN-CONTAINING PROTEIN"/>
    <property type="match status" value="1"/>
</dbReference>
<dbReference type="InterPro" id="IPR029044">
    <property type="entry name" value="Nucleotide-diphossugar_trans"/>
</dbReference>
<reference evidence="3" key="1">
    <citation type="journal article" date="2022" name="ISME J.">
        <title>Identification of active gaseous-alkane degraders at natural gas seeps.</title>
        <authorList>
            <person name="Farhan Ul Haque M."/>
            <person name="Hernandez M."/>
            <person name="Crombie A.T."/>
            <person name="Murrell J.C."/>
        </authorList>
    </citation>
    <scope>NUCLEOTIDE SEQUENCE</scope>
    <source>
        <strain evidence="3">PC2</strain>
    </source>
</reference>
<keyword evidence="1" id="KW-0472">Membrane</keyword>
<gene>
    <name evidence="3" type="ORF">K2U94_04050</name>
</gene>